<dbReference type="EMBL" id="CP060820">
    <property type="protein sequence ID" value="QNP41297.1"/>
    <property type="molecule type" value="Genomic_DNA"/>
</dbReference>
<evidence type="ECO:0000256" key="2">
    <source>
        <dbReference type="ARBA" id="ARBA00023315"/>
    </source>
</evidence>
<dbReference type="RefSeq" id="WP_187712733.1">
    <property type="nucleotide sequence ID" value="NZ_CP060820.1"/>
</dbReference>
<keyword evidence="5" id="KW-1185">Reference proteome</keyword>
<evidence type="ECO:0000313" key="4">
    <source>
        <dbReference type="EMBL" id="QNP41297.1"/>
    </source>
</evidence>
<evidence type="ECO:0000259" key="3">
    <source>
        <dbReference type="PROSITE" id="PS51186"/>
    </source>
</evidence>
<reference evidence="4 5" key="1">
    <citation type="submission" date="2020-08" db="EMBL/GenBank/DDBJ databases">
        <title>Lysobacter sp. II4 sp. nov., isolated from soil.</title>
        <authorList>
            <person name="Woo C.Y."/>
            <person name="Kim J."/>
        </authorList>
    </citation>
    <scope>NUCLEOTIDE SEQUENCE [LARGE SCALE GENOMIC DNA]</scope>
    <source>
        <strain evidence="4 5">II4</strain>
    </source>
</reference>
<dbReference type="InterPro" id="IPR016181">
    <property type="entry name" value="Acyl_CoA_acyltransferase"/>
</dbReference>
<dbReference type="PANTHER" id="PTHR43877">
    <property type="entry name" value="AMINOALKYLPHOSPHONATE N-ACETYLTRANSFERASE-RELATED-RELATED"/>
    <property type="match status" value="1"/>
</dbReference>
<proteinExistence type="predicted"/>
<dbReference type="AlphaFoldDB" id="A0A7H0FZ31"/>
<organism evidence="4 5">
    <name type="scientific">Agrilutibacter terrestris</name>
    <dbReference type="NCBI Taxonomy" id="2865112"/>
    <lineage>
        <taxon>Bacteria</taxon>
        <taxon>Pseudomonadati</taxon>
        <taxon>Pseudomonadota</taxon>
        <taxon>Gammaproteobacteria</taxon>
        <taxon>Lysobacterales</taxon>
        <taxon>Lysobacteraceae</taxon>
        <taxon>Agrilutibacter</taxon>
    </lineage>
</organism>
<dbReference type="InterPro" id="IPR050832">
    <property type="entry name" value="Bact_Acetyltransf"/>
</dbReference>
<dbReference type="InterPro" id="IPR000182">
    <property type="entry name" value="GNAT_dom"/>
</dbReference>
<dbReference type="Gene3D" id="3.40.630.30">
    <property type="match status" value="1"/>
</dbReference>
<dbReference type="PROSITE" id="PS51186">
    <property type="entry name" value="GNAT"/>
    <property type="match status" value="1"/>
</dbReference>
<protein>
    <submittedName>
        <fullName evidence="4">GNAT family N-acetyltransferase</fullName>
    </submittedName>
</protein>
<evidence type="ECO:0000256" key="1">
    <source>
        <dbReference type="ARBA" id="ARBA00022679"/>
    </source>
</evidence>
<dbReference type="KEGG" id="lsx:H8B22_03480"/>
<accession>A0A7H0FZ31</accession>
<evidence type="ECO:0000313" key="5">
    <source>
        <dbReference type="Proteomes" id="UP000516018"/>
    </source>
</evidence>
<gene>
    <name evidence="4" type="ORF">H8B22_03480</name>
</gene>
<name>A0A7H0FZ31_9GAMM</name>
<feature type="domain" description="N-acetyltransferase" evidence="3">
    <location>
        <begin position="3"/>
        <end position="171"/>
    </location>
</feature>
<keyword evidence="2" id="KW-0012">Acyltransferase</keyword>
<dbReference type="Proteomes" id="UP000516018">
    <property type="component" value="Chromosome"/>
</dbReference>
<dbReference type="CDD" id="cd04301">
    <property type="entry name" value="NAT_SF"/>
    <property type="match status" value="1"/>
</dbReference>
<keyword evidence="1 4" id="KW-0808">Transferase</keyword>
<dbReference type="Pfam" id="PF00583">
    <property type="entry name" value="Acetyltransf_1"/>
    <property type="match status" value="1"/>
</dbReference>
<dbReference type="GO" id="GO:0016747">
    <property type="term" value="F:acyltransferase activity, transferring groups other than amino-acyl groups"/>
    <property type="evidence" value="ECO:0007669"/>
    <property type="project" value="InterPro"/>
</dbReference>
<sequence length="173" mass="19272">MSTHVRRAVPTDAAVLAALGAATFTEAFGHLYSAQDLQAFIDESHAVSAYETLLQSPLYALWLAEADGEAIGYALAGPCGLPHEDARREHGELKRLYVSGRVQGGGVGAKLFDQALAWLERDGPRPLWISVWSENYGAQRFYARYGFEKAGEYEFIVGQQRDREFMYRRVPRG</sequence>
<dbReference type="SUPFAM" id="SSF55729">
    <property type="entry name" value="Acyl-CoA N-acyltransferases (Nat)"/>
    <property type="match status" value="1"/>
</dbReference>